<evidence type="ECO:0000313" key="3">
    <source>
        <dbReference type="Proteomes" id="UP000239735"/>
    </source>
</evidence>
<reference evidence="3" key="1">
    <citation type="submission" date="2018-02" db="EMBL/GenBank/DDBJ databases">
        <authorList>
            <person name="Hausmann B."/>
        </authorList>
    </citation>
    <scope>NUCLEOTIDE SEQUENCE [LARGE SCALE GENOMIC DNA]</scope>
    <source>
        <strain evidence="3">Peat soil MAG SbA5</strain>
    </source>
</reference>
<name>A0A2N9M341_9BACT</name>
<evidence type="ECO:0000256" key="1">
    <source>
        <dbReference type="SAM" id="MobiDB-lite"/>
    </source>
</evidence>
<accession>A0A2N9M341</accession>
<organism evidence="2 3">
    <name type="scientific">Candidatus Sulfuritelmatomonas gaucii</name>
    <dbReference type="NCBI Taxonomy" id="2043161"/>
    <lineage>
        <taxon>Bacteria</taxon>
        <taxon>Pseudomonadati</taxon>
        <taxon>Acidobacteriota</taxon>
        <taxon>Terriglobia</taxon>
        <taxon>Terriglobales</taxon>
        <taxon>Acidobacteriaceae</taxon>
        <taxon>Candidatus Sulfuritelmatomonas</taxon>
    </lineage>
</organism>
<evidence type="ECO:0000313" key="2">
    <source>
        <dbReference type="EMBL" id="SPE29848.1"/>
    </source>
</evidence>
<feature type="compositionally biased region" description="Low complexity" evidence="1">
    <location>
        <begin position="113"/>
        <end position="122"/>
    </location>
</feature>
<dbReference type="Proteomes" id="UP000239735">
    <property type="component" value="Unassembled WGS sequence"/>
</dbReference>
<proteinExistence type="predicted"/>
<dbReference type="EMBL" id="OKRB01000133">
    <property type="protein sequence ID" value="SPE29848.1"/>
    <property type="molecule type" value="Genomic_DNA"/>
</dbReference>
<sequence>MATKEGYVNGVSWFRTHPPFYERMVQAQREIMFLPKGRDLLVQTTEFEQMKKDLAPVVAQAEKEEGAKPSLLITKEEGCTPPQKIEYKPGQPIEQICSARPKSADPAMEWPDGASSGTGAAASRFVSSQCVSGGLP</sequence>
<feature type="region of interest" description="Disordered" evidence="1">
    <location>
        <begin position="100"/>
        <end position="122"/>
    </location>
</feature>
<protein>
    <submittedName>
        <fullName evidence="2">Uncharacterized protein</fullName>
    </submittedName>
</protein>
<gene>
    <name evidence="2" type="ORF">SBA5_720019</name>
</gene>
<dbReference type="AlphaFoldDB" id="A0A2N9M341"/>